<dbReference type="EMBL" id="KN847521">
    <property type="protein sequence ID" value="KIV95809.1"/>
    <property type="molecule type" value="Genomic_DNA"/>
</dbReference>
<feature type="region of interest" description="Disordered" evidence="2">
    <location>
        <begin position="1"/>
        <end position="21"/>
    </location>
</feature>
<protein>
    <recommendedName>
        <fullName evidence="5">Sin3-associated polypeptide Sap18</fullName>
    </recommendedName>
</protein>
<dbReference type="InterPro" id="IPR042534">
    <property type="entry name" value="SAP18_sf"/>
</dbReference>
<dbReference type="AlphaFoldDB" id="A0A0D1ZPA7"/>
<name>A0A0D1ZPA7_EXOME</name>
<feature type="compositionally biased region" description="Low complexity" evidence="2">
    <location>
        <begin position="208"/>
        <end position="219"/>
    </location>
</feature>
<evidence type="ECO:0008006" key="5">
    <source>
        <dbReference type="Google" id="ProtNLM"/>
    </source>
</evidence>
<dbReference type="Gene3D" id="3.10.20.550">
    <property type="entry name" value="ASAP complex, SAP18 subunit"/>
    <property type="match status" value="1"/>
</dbReference>
<evidence type="ECO:0000313" key="3">
    <source>
        <dbReference type="EMBL" id="KIV95809.1"/>
    </source>
</evidence>
<accession>A0A0D1ZPA7</accession>
<dbReference type="OrthoDB" id="440566at2759"/>
<organism evidence="3 4">
    <name type="scientific">Exophiala mesophila</name>
    <name type="common">Black yeast-like fungus</name>
    <dbReference type="NCBI Taxonomy" id="212818"/>
    <lineage>
        <taxon>Eukaryota</taxon>
        <taxon>Fungi</taxon>
        <taxon>Dikarya</taxon>
        <taxon>Ascomycota</taxon>
        <taxon>Pezizomycotina</taxon>
        <taxon>Eurotiomycetes</taxon>
        <taxon>Chaetothyriomycetidae</taxon>
        <taxon>Chaetothyriales</taxon>
        <taxon>Herpotrichiellaceae</taxon>
        <taxon>Exophiala</taxon>
    </lineage>
</organism>
<comment type="similarity">
    <text evidence="1">Belongs to the SAP18 family.</text>
</comment>
<dbReference type="Pfam" id="PF06487">
    <property type="entry name" value="SAP18"/>
    <property type="match status" value="1"/>
</dbReference>
<dbReference type="GeneID" id="27321260"/>
<reference evidence="3 4" key="1">
    <citation type="submission" date="2015-01" db="EMBL/GenBank/DDBJ databases">
        <title>The Genome Sequence of Exophiala mesophila CBS40295.</title>
        <authorList>
            <consortium name="The Broad Institute Genomics Platform"/>
            <person name="Cuomo C."/>
            <person name="de Hoog S."/>
            <person name="Gorbushina A."/>
            <person name="Stielow B."/>
            <person name="Teixiera M."/>
            <person name="Abouelleil A."/>
            <person name="Chapman S.B."/>
            <person name="Priest M."/>
            <person name="Young S.K."/>
            <person name="Wortman J."/>
            <person name="Nusbaum C."/>
            <person name="Birren B."/>
        </authorList>
    </citation>
    <scope>NUCLEOTIDE SEQUENCE [LARGE SCALE GENOMIC DNA]</scope>
    <source>
        <strain evidence="3 4">CBS 40295</strain>
    </source>
</reference>
<dbReference type="OMA" id="EQQIFTW"/>
<evidence type="ECO:0000256" key="2">
    <source>
        <dbReference type="SAM" id="MobiDB-lite"/>
    </source>
</evidence>
<dbReference type="VEuPathDB" id="FungiDB:PV10_03415"/>
<dbReference type="PANTHER" id="PTHR13082:SF0">
    <property type="entry name" value="HISTONE DEACETYLASE COMPLEX SUBUNIT SAP18"/>
    <property type="match status" value="1"/>
</dbReference>
<dbReference type="HOGENOM" id="CLU_064128_0_0_1"/>
<gene>
    <name evidence="3" type="ORF">PV10_03415</name>
</gene>
<sequence length="255" mass="27300">MSRHSSMSPPRRPAPKDTVDRQTTTPFLLNFCYRSSAYHSLTEFPLPTPSNPHPRPPAHLQIYTWMSCTLKELAQLLTQTLPQILPQPSVGTRLSFRLVYPDLHAPRGGGGRLESEGRGRYLSKEMGSVVISAPEHSNGDAGPALSLDGEDADKTLEDVKFQIGDFVDCAVFAPLSDGSVVGRGAASRGPRENGYGRVRGGGYGLSGRGSYNGSSSRSSDPAGPGSLPSGEWRRGERLPDSGGYRGGGRGGRRGY</sequence>
<evidence type="ECO:0000256" key="1">
    <source>
        <dbReference type="ARBA" id="ARBA00009143"/>
    </source>
</evidence>
<feature type="region of interest" description="Disordered" evidence="2">
    <location>
        <begin position="180"/>
        <end position="255"/>
    </location>
</feature>
<keyword evidence="4" id="KW-1185">Reference proteome</keyword>
<dbReference type="InterPro" id="IPR010516">
    <property type="entry name" value="SAP18"/>
</dbReference>
<dbReference type="Proteomes" id="UP000054302">
    <property type="component" value="Unassembled WGS sequence"/>
</dbReference>
<dbReference type="RefSeq" id="XP_016227383.1">
    <property type="nucleotide sequence ID" value="XM_016367865.1"/>
</dbReference>
<evidence type="ECO:0000313" key="4">
    <source>
        <dbReference type="Proteomes" id="UP000054302"/>
    </source>
</evidence>
<feature type="compositionally biased region" description="Gly residues" evidence="2">
    <location>
        <begin position="197"/>
        <end position="207"/>
    </location>
</feature>
<dbReference type="STRING" id="212818.A0A0D1ZPA7"/>
<dbReference type="PANTHER" id="PTHR13082">
    <property type="entry name" value="SAP18"/>
    <property type="match status" value="1"/>
</dbReference>
<dbReference type="GO" id="GO:0005634">
    <property type="term" value="C:nucleus"/>
    <property type="evidence" value="ECO:0007669"/>
    <property type="project" value="TreeGrafter"/>
</dbReference>
<proteinExistence type="inferred from homology"/>